<proteinExistence type="inferred from homology"/>
<evidence type="ECO:0000313" key="6">
    <source>
        <dbReference type="Proteomes" id="UP000245959"/>
    </source>
</evidence>
<protein>
    <submittedName>
        <fullName evidence="5">Type I restriction enzyme S subunit</fullName>
    </submittedName>
</protein>
<keyword evidence="2" id="KW-0680">Restriction system</keyword>
<evidence type="ECO:0000256" key="3">
    <source>
        <dbReference type="ARBA" id="ARBA00023125"/>
    </source>
</evidence>
<dbReference type="GeneID" id="78297409"/>
<evidence type="ECO:0000256" key="2">
    <source>
        <dbReference type="ARBA" id="ARBA00022747"/>
    </source>
</evidence>
<dbReference type="RefSeq" id="WP_207776210.1">
    <property type="nucleotide sequence ID" value="NZ_QEKH01000080.1"/>
</dbReference>
<dbReference type="SUPFAM" id="SSF116734">
    <property type="entry name" value="DNA methylase specificity domain"/>
    <property type="match status" value="1"/>
</dbReference>
<evidence type="ECO:0000259" key="4">
    <source>
        <dbReference type="Pfam" id="PF01420"/>
    </source>
</evidence>
<sequence>MKNNQLEKLSDYADYSKAKISIAEIDTKCYFSTENMLPNKGGVTEAAGLPTQDNVTKVLPENVLVSNIRPYFKKIYFANELAGASNDVLCFVAKNGCLPRYLYYLLSSDSFFDYMMAGAKGTKMPRGDKGQIMNFPVWVPAQNEQSRIVSVLSALDEKIENISKINHNL</sequence>
<keyword evidence="3" id="KW-0238">DNA-binding</keyword>
<evidence type="ECO:0000256" key="1">
    <source>
        <dbReference type="ARBA" id="ARBA00010923"/>
    </source>
</evidence>
<comment type="caution">
    <text evidence="5">The sequence shown here is derived from an EMBL/GenBank/DDBJ whole genome shotgun (WGS) entry which is preliminary data.</text>
</comment>
<gene>
    <name evidence="5" type="ORF">C8D82_1802</name>
</gene>
<dbReference type="PANTHER" id="PTHR30408">
    <property type="entry name" value="TYPE-1 RESTRICTION ENZYME ECOKI SPECIFICITY PROTEIN"/>
    <property type="match status" value="1"/>
</dbReference>
<dbReference type="PANTHER" id="PTHR30408:SF12">
    <property type="entry name" value="TYPE I RESTRICTION ENZYME MJAVIII SPECIFICITY SUBUNIT"/>
    <property type="match status" value="1"/>
</dbReference>
<feature type="domain" description="Type I restriction modification DNA specificity" evidence="4">
    <location>
        <begin position="50"/>
        <end position="167"/>
    </location>
</feature>
<dbReference type="GO" id="GO:0003677">
    <property type="term" value="F:DNA binding"/>
    <property type="evidence" value="ECO:0007669"/>
    <property type="project" value="UniProtKB-KW"/>
</dbReference>
<dbReference type="InterPro" id="IPR044946">
    <property type="entry name" value="Restrct_endonuc_typeI_TRD_sf"/>
</dbReference>
<feature type="non-terminal residue" evidence="5">
    <location>
        <position position="169"/>
    </location>
</feature>
<accession>A0A2U1A6I7</accession>
<dbReference type="AlphaFoldDB" id="A0A2U1A6I7"/>
<dbReference type="Pfam" id="PF01420">
    <property type="entry name" value="Methylase_S"/>
    <property type="match status" value="1"/>
</dbReference>
<evidence type="ECO:0000313" key="5">
    <source>
        <dbReference type="EMBL" id="PVY27334.1"/>
    </source>
</evidence>
<dbReference type="InterPro" id="IPR052021">
    <property type="entry name" value="Type-I_RS_S_subunit"/>
</dbReference>
<dbReference type="EMBL" id="QEKH01000080">
    <property type="protein sequence ID" value="PVY27334.1"/>
    <property type="molecule type" value="Genomic_DNA"/>
</dbReference>
<reference evidence="5 6" key="1">
    <citation type="submission" date="2018-04" db="EMBL/GenBank/DDBJ databases">
        <title>Genomic Encyclopedia of Type Strains, Phase IV (KMG-IV): sequencing the most valuable type-strain genomes for metagenomic binning, comparative biology and taxonomic classification.</title>
        <authorList>
            <person name="Goeker M."/>
        </authorList>
    </citation>
    <scope>NUCLEOTIDE SEQUENCE [LARGE SCALE GENOMIC DNA]</scope>
    <source>
        <strain evidence="5 6">DSM 14823</strain>
    </source>
</reference>
<dbReference type="InterPro" id="IPR000055">
    <property type="entry name" value="Restrct_endonuc_typeI_TRD"/>
</dbReference>
<keyword evidence="6" id="KW-1185">Reference proteome</keyword>
<dbReference type="Proteomes" id="UP000245959">
    <property type="component" value="Unassembled WGS sequence"/>
</dbReference>
<dbReference type="GO" id="GO:0009307">
    <property type="term" value="P:DNA restriction-modification system"/>
    <property type="evidence" value="ECO:0007669"/>
    <property type="project" value="UniProtKB-KW"/>
</dbReference>
<comment type="similarity">
    <text evidence="1">Belongs to the type-I restriction system S methylase family.</text>
</comment>
<dbReference type="Gene3D" id="3.90.220.20">
    <property type="entry name" value="DNA methylase specificity domains"/>
    <property type="match status" value="1"/>
</dbReference>
<organism evidence="5 6">
    <name type="scientific">Victivallis vadensis</name>
    <dbReference type="NCBI Taxonomy" id="172901"/>
    <lineage>
        <taxon>Bacteria</taxon>
        <taxon>Pseudomonadati</taxon>
        <taxon>Lentisphaerota</taxon>
        <taxon>Lentisphaeria</taxon>
        <taxon>Victivallales</taxon>
        <taxon>Victivallaceae</taxon>
        <taxon>Victivallis</taxon>
    </lineage>
</organism>
<name>A0A2U1A6I7_9BACT</name>